<reference evidence="2" key="1">
    <citation type="submission" date="2024-03" db="EMBL/GenBank/DDBJ databases">
        <title>Chitinophaga horti sp. nov., isolated from garden soil.</title>
        <authorList>
            <person name="Lee D.S."/>
            <person name="Han D.M."/>
            <person name="Baek J.H."/>
            <person name="Choi D.G."/>
            <person name="Jeon J.H."/>
            <person name="Jeon C.O."/>
        </authorList>
    </citation>
    <scope>NUCLEOTIDE SEQUENCE [LARGE SCALE GENOMIC DNA]</scope>
    <source>
        <strain evidence="2">GPA1</strain>
    </source>
</reference>
<dbReference type="EMBL" id="CP149822">
    <property type="protein sequence ID" value="WZN42062.1"/>
    <property type="molecule type" value="Genomic_DNA"/>
</dbReference>
<accession>A0ABZ2YR96</accession>
<evidence type="ECO:0000313" key="2">
    <source>
        <dbReference type="Proteomes" id="UP001485459"/>
    </source>
</evidence>
<sequence length="107" mass="12280">MHTQKGEQASPFLWLSLWVRGALKELLISESSIMLSEQGAKLKAITIILINQQQNFTIPFCQKYKKITQINSKCWWFIPIISAPTYIRPSEHGVMGLLCAERGFRLN</sequence>
<dbReference type="Proteomes" id="UP001485459">
    <property type="component" value="Chromosome"/>
</dbReference>
<protein>
    <submittedName>
        <fullName evidence="1">Uncharacterized protein</fullName>
    </submittedName>
</protein>
<name>A0ABZ2YR96_9BACT</name>
<proteinExistence type="predicted"/>
<organism evidence="1 2">
    <name type="scientific">Chitinophaga pollutisoli</name>
    <dbReference type="NCBI Taxonomy" id="3133966"/>
    <lineage>
        <taxon>Bacteria</taxon>
        <taxon>Pseudomonadati</taxon>
        <taxon>Bacteroidota</taxon>
        <taxon>Chitinophagia</taxon>
        <taxon>Chitinophagales</taxon>
        <taxon>Chitinophagaceae</taxon>
        <taxon>Chitinophaga</taxon>
    </lineage>
</organism>
<dbReference type="RefSeq" id="WP_341836901.1">
    <property type="nucleotide sequence ID" value="NZ_CP149822.1"/>
</dbReference>
<gene>
    <name evidence="1" type="ORF">WJU16_03305</name>
</gene>
<evidence type="ECO:0000313" key="1">
    <source>
        <dbReference type="EMBL" id="WZN42062.1"/>
    </source>
</evidence>
<keyword evidence="2" id="KW-1185">Reference proteome</keyword>